<dbReference type="Gene3D" id="3.40.190.290">
    <property type="match status" value="1"/>
</dbReference>
<dbReference type="PROSITE" id="PS50931">
    <property type="entry name" value="HTH_LYSR"/>
    <property type="match status" value="1"/>
</dbReference>
<dbReference type="InterPro" id="IPR000847">
    <property type="entry name" value="LysR_HTH_N"/>
</dbReference>
<dbReference type="InterPro" id="IPR005119">
    <property type="entry name" value="LysR_subst-bd"/>
</dbReference>
<dbReference type="SUPFAM" id="SSF53850">
    <property type="entry name" value="Periplasmic binding protein-like II"/>
    <property type="match status" value="1"/>
</dbReference>
<evidence type="ECO:0000256" key="3">
    <source>
        <dbReference type="ARBA" id="ARBA00023125"/>
    </source>
</evidence>
<dbReference type="PANTHER" id="PTHR30537:SF35">
    <property type="entry name" value="TRANSCRIPTIONAL REGULATORY PROTEIN"/>
    <property type="match status" value="1"/>
</dbReference>
<dbReference type="GO" id="GO:0043565">
    <property type="term" value="F:sequence-specific DNA binding"/>
    <property type="evidence" value="ECO:0007669"/>
    <property type="project" value="TreeGrafter"/>
</dbReference>
<dbReference type="Pfam" id="PF00126">
    <property type="entry name" value="HTH_1"/>
    <property type="match status" value="1"/>
</dbReference>
<dbReference type="GO" id="GO:0006351">
    <property type="term" value="P:DNA-templated transcription"/>
    <property type="evidence" value="ECO:0007669"/>
    <property type="project" value="TreeGrafter"/>
</dbReference>
<dbReference type="CDD" id="cd08422">
    <property type="entry name" value="PBP2_CrgA_like"/>
    <property type="match status" value="1"/>
</dbReference>
<evidence type="ECO:0000256" key="4">
    <source>
        <dbReference type="ARBA" id="ARBA00023163"/>
    </source>
</evidence>
<dbReference type="SUPFAM" id="SSF46785">
    <property type="entry name" value="Winged helix' DNA-binding domain"/>
    <property type="match status" value="1"/>
</dbReference>
<dbReference type="InterPro" id="IPR058163">
    <property type="entry name" value="LysR-type_TF_proteobact-type"/>
</dbReference>
<name>A0A941DLD0_9BURK</name>
<dbReference type="Proteomes" id="UP000680067">
    <property type="component" value="Unassembled WGS sequence"/>
</dbReference>
<accession>A0A941DLD0</accession>
<evidence type="ECO:0000259" key="5">
    <source>
        <dbReference type="PROSITE" id="PS50931"/>
    </source>
</evidence>
<comment type="caution">
    <text evidence="6">The sequence shown here is derived from an EMBL/GenBank/DDBJ whole genome shotgun (WGS) entry which is preliminary data.</text>
</comment>
<protein>
    <submittedName>
        <fullName evidence="6">LysR family transcriptional regulator</fullName>
    </submittedName>
</protein>
<dbReference type="GO" id="GO:0003700">
    <property type="term" value="F:DNA-binding transcription factor activity"/>
    <property type="evidence" value="ECO:0007669"/>
    <property type="project" value="InterPro"/>
</dbReference>
<evidence type="ECO:0000256" key="1">
    <source>
        <dbReference type="ARBA" id="ARBA00009437"/>
    </source>
</evidence>
<dbReference type="InterPro" id="IPR036390">
    <property type="entry name" value="WH_DNA-bd_sf"/>
</dbReference>
<proteinExistence type="inferred from homology"/>
<organism evidence="6 7">
    <name type="scientific">Undibacterium luofuense</name>
    <dbReference type="NCBI Taxonomy" id="2828733"/>
    <lineage>
        <taxon>Bacteria</taxon>
        <taxon>Pseudomonadati</taxon>
        <taxon>Pseudomonadota</taxon>
        <taxon>Betaproteobacteria</taxon>
        <taxon>Burkholderiales</taxon>
        <taxon>Oxalobacteraceae</taxon>
        <taxon>Undibacterium</taxon>
    </lineage>
</organism>
<evidence type="ECO:0000256" key="2">
    <source>
        <dbReference type="ARBA" id="ARBA00023015"/>
    </source>
</evidence>
<evidence type="ECO:0000313" key="6">
    <source>
        <dbReference type="EMBL" id="MBR7781729.1"/>
    </source>
</evidence>
<sequence length="300" mass="33121">MDQLKSMRLFCAVVEKGSLAAAAEVLEMSTPMATKYLNALETRLGTRLIHRTSRQRRLTPSGENYYLQCKQALGLIDQAEADLIESTELPRGKLKVSAPTWLIHPGFGGLVTAYRQQCPEVTLDLRLNEKLVDLVAEGFDIALRATQQPAPQLIARPLCTVHFASVASPACLAAHPVSTPEDFLQAPAVAPAEVDLSSMWLMHKDGQQRPLRVSAGLLTDSAAMAKWCAMAGAGTAFLPLSMVAEELEDGRLQRVLPDWQIRPITLFAVYTSRRQMSPRLRYFIDLLAEQLPQLPGFSRQ</sequence>
<keyword evidence="4" id="KW-0804">Transcription</keyword>
<keyword evidence="3" id="KW-0238">DNA-binding</keyword>
<reference evidence="6" key="1">
    <citation type="submission" date="2021-04" db="EMBL/GenBank/DDBJ databases">
        <title>novel species isolated from subtropical streams in China.</title>
        <authorList>
            <person name="Lu H."/>
        </authorList>
    </citation>
    <scope>NUCLEOTIDE SEQUENCE</scope>
    <source>
        <strain evidence="6">LFS511W</strain>
    </source>
</reference>
<comment type="similarity">
    <text evidence="1">Belongs to the LysR transcriptional regulatory family.</text>
</comment>
<dbReference type="EMBL" id="JAGSPN010000003">
    <property type="protein sequence ID" value="MBR7781729.1"/>
    <property type="molecule type" value="Genomic_DNA"/>
</dbReference>
<keyword evidence="7" id="KW-1185">Reference proteome</keyword>
<evidence type="ECO:0000313" key="7">
    <source>
        <dbReference type="Proteomes" id="UP000680067"/>
    </source>
</evidence>
<dbReference type="Gene3D" id="1.10.10.10">
    <property type="entry name" value="Winged helix-like DNA-binding domain superfamily/Winged helix DNA-binding domain"/>
    <property type="match status" value="1"/>
</dbReference>
<feature type="domain" description="HTH lysR-type" evidence="5">
    <location>
        <begin position="1"/>
        <end position="59"/>
    </location>
</feature>
<keyword evidence="2" id="KW-0805">Transcription regulation</keyword>
<dbReference type="AlphaFoldDB" id="A0A941DLD0"/>
<gene>
    <name evidence="6" type="ORF">KDM89_06230</name>
</gene>
<dbReference type="FunFam" id="1.10.10.10:FF:000001">
    <property type="entry name" value="LysR family transcriptional regulator"/>
    <property type="match status" value="1"/>
</dbReference>
<dbReference type="InterPro" id="IPR036388">
    <property type="entry name" value="WH-like_DNA-bd_sf"/>
</dbReference>
<dbReference type="Pfam" id="PF03466">
    <property type="entry name" value="LysR_substrate"/>
    <property type="match status" value="1"/>
</dbReference>
<dbReference type="RefSeq" id="WP_212687075.1">
    <property type="nucleotide sequence ID" value="NZ_JAGSPN010000003.1"/>
</dbReference>
<dbReference type="PANTHER" id="PTHR30537">
    <property type="entry name" value="HTH-TYPE TRANSCRIPTIONAL REGULATOR"/>
    <property type="match status" value="1"/>
</dbReference>